<evidence type="ECO:0000313" key="1">
    <source>
        <dbReference type="EMBL" id="CDW36279.1"/>
    </source>
</evidence>
<dbReference type="EMBL" id="HACA01018918">
    <property type="protein sequence ID" value="CDW36279.1"/>
    <property type="molecule type" value="Transcribed_RNA"/>
</dbReference>
<sequence length="24" mass="2817">MRVFKISRIGLIPTMIKKKISISR</sequence>
<reference evidence="1" key="1">
    <citation type="submission" date="2014-05" db="EMBL/GenBank/DDBJ databases">
        <authorList>
            <person name="Chronopoulou M."/>
        </authorList>
    </citation>
    <scope>NUCLEOTIDE SEQUENCE</scope>
    <source>
        <tissue evidence="1">Whole organism</tissue>
    </source>
</reference>
<name>A0A0K2UDE6_LEPSM</name>
<accession>A0A0K2UDE6</accession>
<protein>
    <submittedName>
        <fullName evidence="1">Uncharacterized protein</fullName>
    </submittedName>
</protein>
<proteinExistence type="predicted"/>
<organism evidence="1">
    <name type="scientific">Lepeophtheirus salmonis</name>
    <name type="common">Salmon louse</name>
    <name type="synonym">Caligus salmonis</name>
    <dbReference type="NCBI Taxonomy" id="72036"/>
    <lineage>
        <taxon>Eukaryota</taxon>
        <taxon>Metazoa</taxon>
        <taxon>Ecdysozoa</taxon>
        <taxon>Arthropoda</taxon>
        <taxon>Crustacea</taxon>
        <taxon>Multicrustacea</taxon>
        <taxon>Hexanauplia</taxon>
        <taxon>Copepoda</taxon>
        <taxon>Siphonostomatoida</taxon>
        <taxon>Caligidae</taxon>
        <taxon>Lepeophtheirus</taxon>
    </lineage>
</organism>
<dbReference type="AlphaFoldDB" id="A0A0K2UDE6"/>